<dbReference type="Proteomes" id="UP000018144">
    <property type="component" value="Unassembled WGS sequence"/>
</dbReference>
<dbReference type="AlphaFoldDB" id="U4LBP9"/>
<dbReference type="Gene3D" id="2.60.120.200">
    <property type="match status" value="1"/>
</dbReference>
<organism evidence="1 2">
    <name type="scientific">Pyronema omphalodes (strain CBS 100304)</name>
    <name type="common">Pyronema confluens</name>
    <dbReference type="NCBI Taxonomy" id="1076935"/>
    <lineage>
        <taxon>Eukaryota</taxon>
        <taxon>Fungi</taxon>
        <taxon>Dikarya</taxon>
        <taxon>Ascomycota</taxon>
        <taxon>Pezizomycotina</taxon>
        <taxon>Pezizomycetes</taxon>
        <taxon>Pezizales</taxon>
        <taxon>Pyronemataceae</taxon>
        <taxon>Pyronema</taxon>
    </lineage>
</organism>
<evidence type="ECO:0000313" key="1">
    <source>
        <dbReference type="EMBL" id="CCX16225.1"/>
    </source>
</evidence>
<accession>U4LBP9</accession>
<dbReference type="EMBL" id="HF936373">
    <property type="protein sequence ID" value="CCX16225.1"/>
    <property type="molecule type" value="Genomic_DNA"/>
</dbReference>
<evidence type="ECO:0000313" key="2">
    <source>
        <dbReference type="Proteomes" id="UP000018144"/>
    </source>
</evidence>
<dbReference type="OrthoDB" id="192832at2759"/>
<name>U4LBP9_PYROM</name>
<dbReference type="Pfam" id="PF26113">
    <property type="entry name" value="GH16_XgeA"/>
    <property type="match status" value="1"/>
</dbReference>
<keyword evidence="2" id="KW-1185">Reference proteome</keyword>
<protein>
    <submittedName>
        <fullName evidence="1">Similar to Endo-1,3(4)-beta-glucanase xgeA acc. no. Q5BAP5</fullName>
    </submittedName>
</protein>
<sequence length="104" mass="12274">MPTPITCTTGLTGETFTRYSSLKEAMYWRLYRRQEEETNNRKEQCVYLGVDHDNKLSTTDQGRRSIRVESKEKFNHDLFVLNVDHLPWGCGVWPALYVSLWCVR</sequence>
<reference evidence="1 2" key="1">
    <citation type="journal article" date="2013" name="PLoS Genet.">
        <title>The genome and development-dependent transcriptomes of Pyronema confluens: a window into fungal evolution.</title>
        <authorList>
            <person name="Traeger S."/>
            <person name="Altegoer F."/>
            <person name="Freitag M."/>
            <person name="Gabaldon T."/>
            <person name="Kempken F."/>
            <person name="Kumar A."/>
            <person name="Marcet-Houben M."/>
            <person name="Poggeler S."/>
            <person name="Stajich J.E."/>
            <person name="Nowrousian M."/>
        </authorList>
    </citation>
    <scope>NUCLEOTIDE SEQUENCE [LARGE SCALE GENOMIC DNA]</scope>
    <source>
        <strain evidence="2">CBS 100304</strain>
        <tissue evidence="1">Vegetative mycelium</tissue>
    </source>
</reference>
<gene>
    <name evidence="1" type="ORF">PCON_02821</name>
</gene>
<proteinExistence type="predicted"/>